<evidence type="ECO:0000256" key="4">
    <source>
        <dbReference type="ARBA" id="ARBA00022803"/>
    </source>
</evidence>
<dbReference type="Proteomes" id="UP000462435">
    <property type="component" value="Unassembled WGS sequence"/>
</dbReference>
<organism evidence="9 10">
    <name type="scientific">Herbaspirillum frisingense</name>
    <dbReference type="NCBI Taxonomy" id="92645"/>
    <lineage>
        <taxon>Bacteria</taxon>
        <taxon>Pseudomonadati</taxon>
        <taxon>Pseudomonadota</taxon>
        <taxon>Betaproteobacteria</taxon>
        <taxon>Burkholderiales</taxon>
        <taxon>Oxalobacteraceae</taxon>
        <taxon>Herbaspirillum</taxon>
    </lineage>
</organism>
<dbReference type="InterPro" id="IPR039340">
    <property type="entry name" value="Tfc4/TFIIIC-102/Sfc4"/>
</dbReference>
<dbReference type="InterPro" id="IPR008410">
    <property type="entry name" value="BCSC_C"/>
</dbReference>
<evidence type="ECO:0000256" key="5">
    <source>
        <dbReference type="ARBA" id="ARBA00022916"/>
    </source>
</evidence>
<feature type="signal peptide" evidence="7">
    <location>
        <begin position="1"/>
        <end position="23"/>
    </location>
</feature>
<keyword evidence="4 6" id="KW-0802">TPR repeat</keyword>
<dbReference type="UniPathway" id="UPA00694"/>
<dbReference type="Gene3D" id="1.25.40.10">
    <property type="entry name" value="Tetratricopeptide repeat domain"/>
    <property type="match status" value="4"/>
</dbReference>
<comment type="caution">
    <text evidence="9">The sequence shown here is derived from an EMBL/GenBank/DDBJ whole genome shotgun (WGS) entry which is preliminary data.</text>
</comment>
<evidence type="ECO:0000256" key="7">
    <source>
        <dbReference type="SAM" id="SignalP"/>
    </source>
</evidence>
<dbReference type="Pfam" id="PF05420">
    <property type="entry name" value="BCSC_C"/>
    <property type="match status" value="1"/>
</dbReference>
<proteinExistence type="predicted"/>
<evidence type="ECO:0000313" key="9">
    <source>
        <dbReference type="EMBL" id="KAF1047131.1"/>
    </source>
</evidence>
<gene>
    <name evidence="9" type="primary">acsC</name>
    <name evidence="9" type="ORF">GAK35_00782</name>
</gene>
<dbReference type="GO" id="GO:0000127">
    <property type="term" value="C:transcription factor TFIIIC complex"/>
    <property type="evidence" value="ECO:0007669"/>
    <property type="project" value="TreeGrafter"/>
</dbReference>
<dbReference type="Pfam" id="PF14559">
    <property type="entry name" value="TPR_19"/>
    <property type="match status" value="4"/>
</dbReference>
<reference evidence="10" key="1">
    <citation type="journal article" date="2020" name="MBio">
        <title>Horizontal gene transfer to a defensive symbiont with a reduced genome amongst a multipartite beetle microbiome.</title>
        <authorList>
            <person name="Waterworth S.C."/>
            <person name="Florez L.V."/>
            <person name="Rees E.R."/>
            <person name="Hertweck C."/>
            <person name="Kaltenpoth M."/>
            <person name="Kwan J.C."/>
        </authorList>
    </citation>
    <scope>NUCLEOTIDE SEQUENCE [LARGE SCALE GENOMIC DNA]</scope>
</reference>
<dbReference type="SUPFAM" id="SSF48452">
    <property type="entry name" value="TPR-like"/>
    <property type="match status" value="3"/>
</dbReference>
<dbReference type="PROSITE" id="PS50005">
    <property type="entry name" value="TPR"/>
    <property type="match status" value="4"/>
</dbReference>
<evidence type="ECO:0000256" key="1">
    <source>
        <dbReference type="ARBA" id="ARBA00005186"/>
    </source>
</evidence>
<dbReference type="SMART" id="SM00028">
    <property type="entry name" value="TPR"/>
    <property type="match status" value="9"/>
</dbReference>
<protein>
    <submittedName>
        <fullName evidence="9">Cellulose synthase operon protein C</fullName>
    </submittedName>
</protein>
<dbReference type="InterPro" id="IPR011990">
    <property type="entry name" value="TPR-like_helical_dom_sf"/>
</dbReference>
<evidence type="ECO:0000256" key="3">
    <source>
        <dbReference type="ARBA" id="ARBA00022737"/>
    </source>
</evidence>
<keyword evidence="5" id="KW-0135">Cellulose biosynthesis</keyword>
<dbReference type="PANTHER" id="PTHR23082:SF0">
    <property type="entry name" value="GENERAL TRANSCRIPTION FACTOR 3C POLYPEPTIDE 3"/>
    <property type="match status" value="1"/>
</dbReference>
<feature type="repeat" description="TPR" evidence="6">
    <location>
        <begin position="717"/>
        <end position="750"/>
    </location>
</feature>
<name>A0A7V8JVE0_9BURK</name>
<evidence type="ECO:0000259" key="8">
    <source>
        <dbReference type="Pfam" id="PF05420"/>
    </source>
</evidence>
<keyword evidence="2 7" id="KW-0732">Signal</keyword>
<feature type="repeat" description="TPR" evidence="6">
    <location>
        <begin position="382"/>
        <end position="415"/>
    </location>
</feature>
<dbReference type="InterPro" id="IPR019734">
    <property type="entry name" value="TPR_rpt"/>
</dbReference>
<comment type="pathway">
    <text evidence="1">Glycan metabolism; bacterial cellulose biosynthesis.</text>
</comment>
<evidence type="ECO:0000313" key="10">
    <source>
        <dbReference type="Proteomes" id="UP000462435"/>
    </source>
</evidence>
<keyword evidence="3" id="KW-0677">Repeat</keyword>
<dbReference type="PANTHER" id="PTHR23082">
    <property type="entry name" value="TRANSCRIPTION INITIATION FACTOR IIIC TFIIIC , POLYPEPTIDE 3-RELATED"/>
    <property type="match status" value="1"/>
</dbReference>
<evidence type="ECO:0000256" key="6">
    <source>
        <dbReference type="PROSITE-ProRule" id="PRU00339"/>
    </source>
</evidence>
<feature type="chain" id="PRO_5031306326" evidence="7">
    <location>
        <begin position="24"/>
        <end position="1347"/>
    </location>
</feature>
<accession>A0A7V8JVE0</accession>
<feature type="repeat" description="TPR" evidence="6">
    <location>
        <begin position="348"/>
        <end position="381"/>
    </location>
</feature>
<dbReference type="GO" id="GO:0030244">
    <property type="term" value="P:cellulose biosynthetic process"/>
    <property type="evidence" value="ECO:0007669"/>
    <property type="project" value="UniProtKB-KW"/>
</dbReference>
<dbReference type="EMBL" id="WNDX01000014">
    <property type="protein sequence ID" value="KAF1047131.1"/>
    <property type="molecule type" value="Genomic_DNA"/>
</dbReference>
<feature type="repeat" description="TPR" evidence="6">
    <location>
        <begin position="271"/>
        <end position="304"/>
    </location>
</feature>
<feature type="domain" description="Cellulose synthase operon C C-terminal" evidence="8">
    <location>
        <begin position="998"/>
        <end position="1327"/>
    </location>
</feature>
<sequence length="1347" mass="144121">MRARSATLAVGIITALIGSTAHAEGADVQAQLVEQGQYWQARGNAQRAGEVWQKVLLLDKSQVNALYGMGLIGVKQNKPQQANEYLARLQALSPVPWQARQLMQDIALAKPENQALLDEARRLADAGERDKATDAFRKMFNGLTPEGTIGREYYNNLAFNDAGWPEARKGMERLLRETPDDSILALFYGKQLARHEDSRAEGARVLARLTKHVDIAGDADESWRLALVWMGPPTAAQAPLFEEFLKAHPDDQQIREQLNKGRQKAVVAQPQDTVLGRGLLALQKGDLAEAEKAFQERLSSHPDDIDAMGGLGVIRQQQNRFADAEQLLGRAVAKGGSQWKTALDSVRYWLLIQRGRELQAKGQAAQAQGMFAQALRLDPKNIDGRLAIADIQAEAGQFDTAVAAYRQVLSMQPGNPPAVRGLVSVLSQTGHADEALRLLDSLSPAEQAKFGDQKRLRSLRAAQMANLAEQRGDMAGAQNAMHEAVRNDPDNVWTAFSLARLYLKSGEQQKARDTINVFSRTHPDNIDAPYAGALLAVEMEQWADAQSAINRIAPNRRSAAMNELADQITLTVQVNQALTLAKSGQRQDALVLLDRLQPLVEGNAERIGTLASAYVDAGDTQRALAMMQPLVGPGSAPPANLLLQYASILLRTGDDAQVYSILSALQNQPLSAATRKRYDDLRFQYRVRQADRLREGGDLASAYDTLAPALMQRPGDVSAISALARMYIANGDSARALDLYRPLVQRNPQDAGVLLSAADAAVAARDNAFAEAALGQFVKLQSTDPTSLTEAARIYRTIGKVGEATALLRQAVAIEASQKQRAFASQSGTMNLAVNPFRNQRRQAVLDAASALPPPAETVLNRSAVANAGAGDVLPAPADTLRRVPAVASAYPGGAPAYAKAAPVYPAAAPGYPNYPAYPAYPAPSAGYAANQPAGRAQGASAAQRELLALQADPQAALAAADGASPAQRALDDILQSRSAYVTQGVIVRGNASEGGLSQLNDVEAPLEVNMPMGDNRVAVRITPVSLNAGGMTDEAASRFGGGGSAGAAGVGSQRANGVGVGAAFERPDGSLKADIGTTPMGFKYADAVGGVSIEQPLNGSANARYGLSLSRRAVTDSLTSFAGATDRRDDRSWGGVTANGGRVQLSYDDALAGVYSYGSVHALMGHNVASNTRVELGAGAYRYLDNSADNKLTAGVSATVLSYANNQNFYTYGNGGYFSPQAYVALGVPVTWAQRADNFSFQVKGSMGIQYFQQDSADYFPTDSNLQAASGLRYAKQSKTGIGYSLEGAGEYRFGPRLFVGGALRLNNSNDFREVNVGMYVRYTFEDMKGRFMTLPLSPYRSPYSN</sequence>
<dbReference type="GO" id="GO:0006383">
    <property type="term" value="P:transcription by RNA polymerase III"/>
    <property type="evidence" value="ECO:0007669"/>
    <property type="project" value="InterPro"/>
</dbReference>
<dbReference type="GO" id="GO:0019867">
    <property type="term" value="C:outer membrane"/>
    <property type="evidence" value="ECO:0007669"/>
    <property type="project" value="InterPro"/>
</dbReference>
<evidence type="ECO:0000256" key="2">
    <source>
        <dbReference type="ARBA" id="ARBA00022729"/>
    </source>
</evidence>